<reference evidence="1" key="1">
    <citation type="submission" date="2014-09" db="EMBL/GenBank/DDBJ databases">
        <authorList>
            <person name="Magalhaes I.L.F."/>
            <person name="Oliveira U."/>
            <person name="Santos F.R."/>
            <person name="Vidigal T.H.D.A."/>
            <person name="Brescovit A.D."/>
            <person name="Santos A.J."/>
        </authorList>
    </citation>
    <scope>NUCLEOTIDE SEQUENCE</scope>
    <source>
        <tissue evidence="1">Shoot tissue taken approximately 20 cm above the soil surface</tissue>
    </source>
</reference>
<accession>A0A0A9FG90</accession>
<protein>
    <submittedName>
        <fullName evidence="1">Uncharacterized protein</fullName>
    </submittedName>
</protein>
<dbReference type="AlphaFoldDB" id="A0A0A9FG90"/>
<organism evidence="1">
    <name type="scientific">Arundo donax</name>
    <name type="common">Giant reed</name>
    <name type="synonym">Donax arundinaceus</name>
    <dbReference type="NCBI Taxonomy" id="35708"/>
    <lineage>
        <taxon>Eukaryota</taxon>
        <taxon>Viridiplantae</taxon>
        <taxon>Streptophyta</taxon>
        <taxon>Embryophyta</taxon>
        <taxon>Tracheophyta</taxon>
        <taxon>Spermatophyta</taxon>
        <taxon>Magnoliopsida</taxon>
        <taxon>Liliopsida</taxon>
        <taxon>Poales</taxon>
        <taxon>Poaceae</taxon>
        <taxon>PACMAD clade</taxon>
        <taxon>Arundinoideae</taxon>
        <taxon>Arundineae</taxon>
        <taxon>Arundo</taxon>
    </lineage>
</organism>
<dbReference type="EMBL" id="GBRH01186524">
    <property type="protein sequence ID" value="JAE11372.1"/>
    <property type="molecule type" value="Transcribed_RNA"/>
</dbReference>
<reference evidence="1" key="2">
    <citation type="journal article" date="2015" name="Data Brief">
        <title>Shoot transcriptome of the giant reed, Arundo donax.</title>
        <authorList>
            <person name="Barrero R.A."/>
            <person name="Guerrero F.D."/>
            <person name="Moolhuijzen P."/>
            <person name="Goolsby J.A."/>
            <person name="Tidwell J."/>
            <person name="Bellgard S.E."/>
            <person name="Bellgard M.I."/>
        </authorList>
    </citation>
    <scope>NUCLEOTIDE SEQUENCE</scope>
    <source>
        <tissue evidence="1">Shoot tissue taken approximately 20 cm above the soil surface</tissue>
    </source>
</reference>
<sequence>MSTVMQVECIKISSVTY</sequence>
<evidence type="ECO:0000313" key="1">
    <source>
        <dbReference type="EMBL" id="JAE11372.1"/>
    </source>
</evidence>
<proteinExistence type="predicted"/>
<name>A0A0A9FG90_ARUDO</name>